<keyword evidence="2" id="KW-1185">Reference proteome</keyword>
<proteinExistence type="predicted"/>
<evidence type="ECO:0000313" key="1">
    <source>
        <dbReference type="EMBL" id="VDP50256.1"/>
    </source>
</evidence>
<reference evidence="1 2" key="1">
    <citation type="submission" date="2018-11" db="EMBL/GenBank/DDBJ databases">
        <authorList>
            <consortium name="Pathogen Informatics"/>
        </authorList>
    </citation>
    <scope>NUCLEOTIDE SEQUENCE [LARGE SCALE GENOMIC DNA]</scope>
    <source>
        <strain evidence="1 2">Zambia</strain>
    </source>
</reference>
<organism evidence="1 2">
    <name type="scientific">Schistosoma margrebowiei</name>
    <dbReference type="NCBI Taxonomy" id="48269"/>
    <lineage>
        <taxon>Eukaryota</taxon>
        <taxon>Metazoa</taxon>
        <taxon>Spiralia</taxon>
        <taxon>Lophotrochozoa</taxon>
        <taxon>Platyhelminthes</taxon>
        <taxon>Trematoda</taxon>
        <taxon>Digenea</taxon>
        <taxon>Strigeidida</taxon>
        <taxon>Schistosomatoidea</taxon>
        <taxon>Schistosomatidae</taxon>
        <taxon>Schistosoma</taxon>
    </lineage>
</organism>
<evidence type="ECO:0000313" key="2">
    <source>
        <dbReference type="Proteomes" id="UP000277204"/>
    </source>
</evidence>
<dbReference type="AlphaFoldDB" id="A0A183N797"/>
<gene>
    <name evidence="1" type="ORF">SMRZ_LOCUS24172</name>
</gene>
<dbReference type="Proteomes" id="UP000277204">
    <property type="component" value="Unassembled WGS sequence"/>
</dbReference>
<sequence length="51" mass="6174">MTTSSVKNHIRTWVIIVHVCYIVVTIIMIIITIIIIMHFIHIDNIRRWWSE</sequence>
<accession>A0A183N797</accession>
<dbReference type="EMBL" id="UZAI01020207">
    <property type="protein sequence ID" value="VDP50256.1"/>
    <property type="molecule type" value="Genomic_DNA"/>
</dbReference>
<protein>
    <submittedName>
        <fullName evidence="1">Uncharacterized protein</fullName>
    </submittedName>
</protein>
<name>A0A183N797_9TREM</name>